<dbReference type="Gene3D" id="3.40.50.300">
    <property type="entry name" value="P-loop containing nucleotide triphosphate hydrolases"/>
    <property type="match status" value="1"/>
</dbReference>
<organism evidence="7">
    <name type="scientific">Cyprideis torosa</name>
    <dbReference type="NCBI Taxonomy" id="163714"/>
    <lineage>
        <taxon>Eukaryota</taxon>
        <taxon>Metazoa</taxon>
        <taxon>Ecdysozoa</taxon>
        <taxon>Arthropoda</taxon>
        <taxon>Crustacea</taxon>
        <taxon>Oligostraca</taxon>
        <taxon>Ostracoda</taxon>
        <taxon>Podocopa</taxon>
        <taxon>Podocopida</taxon>
        <taxon>Cytherocopina</taxon>
        <taxon>Cytheroidea</taxon>
        <taxon>Cytherideidae</taxon>
        <taxon>Cyprideis</taxon>
    </lineage>
</organism>
<dbReference type="SUPFAM" id="SSF52540">
    <property type="entry name" value="P-loop containing nucleoside triphosphate hydrolases"/>
    <property type="match status" value="1"/>
</dbReference>
<dbReference type="PANTHER" id="PTHR11564">
    <property type="entry name" value="SIGNAL RECOGNITION PARTICLE 54K PROTEIN SRP54"/>
    <property type="match status" value="1"/>
</dbReference>
<proteinExistence type="predicted"/>
<keyword evidence="2" id="KW-0342">GTP-binding</keyword>
<dbReference type="GO" id="GO:0003924">
    <property type="term" value="F:GTPase activity"/>
    <property type="evidence" value="ECO:0007669"/>
    <property type="project" value="InterPro"/>
</dbReference>
<reference evidence="7" key="1">
    <citation type="submission" date="2020-11" db="EMBL/GenBank/DDBJ databases">
        <authorList>
            <person name="Tran Van P."/>
        </authorList>
    </citation>
    <scope>NUCLEOTIDE SEQUENCE</scope>
</reference>
<evidence type="ECO:0000256" key="6">
    <source>
        <dbReference type="SAM" id="MobiDB-lite"/>
    </source>
</evidence>
<dbReference type="SUPFAM" id="SSF47446">
    <property type="entry name" value="Signal peptide-binding domain"/>
    <property type="match status" value="1"/>
</dbReference>
<feature type="region of interest" description="Disordered" evidence="6">
    <location>
        <begin position="292"/>
        <end position="333"/>
    </location>
</feature>
<sequence>MALSRRNGQRFQASIWPGFVDAMTGQDAVNVAKEFDDKVGITGIMMTRIDGDARGGAAMSMKAVTGKPIKLMGTGEQWDKIEPFYPDRIAGRILGMGDVVSLVEKAQESVNEQDAEEMAAKFKKGQFDFNDLLKQMRQMTKMGGAGALLKMMPGLGKMAQALEGNELAESTLKKHEAIILSMTPAEREKPTLMNASRKKRIAVGSGTTVQDINKLCKQQQQMQTVMKKIKKMGMGGMMKQMKGLMGGKGDELNMISQSMDPDALAADMAGEAGPLGANPFDDSHAPAMPVGLPGLGGGMPGLAGMQQGGMPGMPTRGGTKKNRKPKNKKGKRR</sequence>
<dbReference type="EMBL" id="OB674378">
    <property type="protein sequence ID" value="CAD7235726.1"/>
    <property type="molecule type" value="Genomic_DNA"/>
</dbReference>
<protein>
    <recommendedName>
        <fullName evidence="3">Signal recognition particle subunit SRP54</fullName>
    </recommendedName>
    <alternativeName>
        <fullName evidence="4">Signal recognition particle 54 kDa protein</fullName>
    </alternativeName>
</protein>
<accession>A0A7R8WPJ4</accession>
<dbReference type="GO" id="GO:0006614">
    <property type="term" value="P:SRP-dependent cotranslational protein targeting to membrane"/>
    <property type="evidence" value="ECO:0007669"/>
    <property type="project" value="InterPro"/>
</dbReference>
<dbReference type="GO" id="GO:0048500">
    <property type="term" value="C:signal recognition particle"/>
    <property type="evidence" value="ECO:0007669"/>
    <property type="project" value="InterPro"/>
</dbReference>
<gene>
    <name evidence="7" type="ORF">CTOB1V02_LOCUS13541</name>
</gene>
<feature type="compositionally biased region" description="Basic residues" evidence="6">
    <location>
        <begin position="318"/>
        <end position="333"/>
    </location>
</feature>
<dbReference type="GO" id="GO:0008312">
    <property type="term" value="F:7S RNA binding"/>
    <property type="evidence" value="ECO:0007669"/>
    <property type="project" value="InterPro"/>
</dbReference>
<dbReference type="Pfam" id="PF00448">
    <property type="entry name" value="SRP54"/>
    <property type="match status" value="1"/>
</dbReference>
<dbReference type="PANTHER" id="PTHR11564:SF5">
    <property type="entry name" value="SIGNAL RECOGNITION PARTICLE SUBUNIT SRP54"/>
    <property type="match status" value="1"/>
</dbReference>
<evidence type="ECO:0000313" key="7">
    <source>
        <dbReference type="EMBL" id="CAD7235726.1"/>
    </source>
</evidence>
<dbReference type="PROSITE" id="PS00300">
    <property type="entry name" value="SRP54"/>
    <property type="match status" value="1"/>
</dbReference>
<evidence type="ECO:0000256" key="1">
    <source>
        <dbReference type="ARBA" id="ARBA00022741"/>
    </source>
</evidence>
<comment type="catalytic activity">
    <reaction evidence="5">
        <text>GTP + H2O = GDP + phosphate + H(+)</text>
        <dbReference type="Rhea" id="RHEA:19669"/>
        <dbReference type="ChEBI" id="CHEBI:15377"/>
        <dbReference type="ChEBI" id="CHEBI:15378"/>
        <dbReference type="ChEBI" id="CHEBI:37565"/>
        <dbReference type="ChEBI" id="CHEBI:43474"/>
        <dbReference type="ChEBI" id="CHEBI:58189"/>
        <dbReference type="EC" id="3.6.5.4"/>
    </reaction>
    <physiologicalReaction direction="left-to-right" evidence="5">
        <dbReference type="Rhea" id="RHEA:19670"/>
    </physiologicalReaction>
</comment>
<dbReference type="InterPro" id="IPR042101">
    <property type="entry name" value="SRP54_N_sf"/>
</dbReference>
<evidence type="ECO:0000256" key="3">
    <source>
        <dbReference type="ARBA" id="ARBA00034832"/>
    </source>
</evidence>
<evidence type="ECO:0000256" key="5">
    <source>
        <dbReference type="ARBA" id="ARBA00048157"/>
    </source>
</evidence>
<dbReference type="SMART" id="SM00962">
    <property type="entry name" value="SRP54"/>
    <property type="match status" value="1"/>
</dbReference>
<dbReference type="InterPro" id="IPR027417">
    <property type="entry name" value="P-loop_NTPase"/>
</dbReference>
<dbReference type="OrthoDB" id="8300279at2759"/>
<dbReference type="InterPro" id="IPR004125">
    <property type="entry name" value="Signal_recog_particle_SRP54_M"/>
</dbReference>
<feature type="compositionally biased region" description="Gly residues" evidence="6">
    <location>
        <begin position="293"/>
        <end position="311"/>
    </location>
</feature>
<keyword evidence="1" id="KW-0547">Nucleotide-binding</keyword>
<evidence type="ECO:0000256" key="2">
    <source>
        <dbReference type="ARBA" id="ARBA00023134"/>
    </source>
</evidence>
<dbReference type="InterPro" id="IPR036891">
    <property type="entry name" value="Signal_recog_part_SRP54_M_sf"/>
</dbReference>
<dbReference type="GO" id="GO:0005525">
    <property type="term" value="F:GTP binding"/>
    <property type="evidence" value="ECO:0007669"/>
    <property type="project" value="UniProtKB-KW"/>
</dbReference>
<name>A0A7R8WPJ4_9CRUS</name>
<dbReference type="Gene3D" id="1.20.120.140">
    <property type="entry name" value="Signal recognition particle SRP54, nucleotide-binding domain"/>
    <property type="match status" value="1"/>
</dbReference>
<dbReference type="InterPro" id="IPR022941">
    <property type="entry name" value="SRP54"/>
</dbReference>
<dbReference type="AlphaFoldDB" id="A0A7R8WPJ4"/>
<dbReference type="Pfam" id="PF02978">
    <property type="entry name" value="SRP_SPB"/>
    <property type="match status" value="1"/>
</dbReference>
<dbReference type="InterPro" id="IPR000897">
    <property type="entry name" value="SRP54_GTPase_dom"/>
</dbReference>
<dbReference type="Gene3D" id="1.10.260.30">
    <property type="entry name" value="Signal recognition particle, SRP54 subunit, M-domain"/>
    <property type="match status" value="1"/>
</dbReference>
<evidence type="ECO:0000256" key="4">
    <source>
        <dbReference type="ARBA" id="ARBA00034907"/>
    </source>
</evidence>